<gene>
    <name evidence="1" type="ORF">QBC47DRAFT_366442</name>
</gene>
<keyword evidence="2" id="KW-1185">Reference proteome</keyword>
<sequence>MATLTVEDAAGINAFVQQLQNAAKGAPPVDEETLALQLLASTQADGDFDTSQIRSLAATTGAAPVAMGAGDDKFARLAELMMGDTKTPEEQVSQGKAPKPQPVVIEDAIGADSIARFDQASALKNFGYLKDAQSVCQLFTNIMLVQTKPDGFDITKDGAEAFNTQASLAYKSMAGPMAAVYNFQAGEFVKHTFEIPKGDSHEKLLSTMFDGVGLDPKHKAEVDAKITNFTKALKDIKLDGPHSTVDFALRIGLCPVTNITADEANPILAFEPTTFLIYLKMDADAFTKTISKNNKQEKITFSYSQAVTKFELNVDRFLKMRPKYNEMFELATGMSLDKYREMLNASVKK</sequence>
<evidence type="ECO:0000313" key="1">
    <source>
        <dbReference type="EMBL" id="KAK1760128.1"/>
    </source>
</evidence>
<evidence type="ECO:0000313" key="2">
    <source>
        <dbReference type="Proteomes" id="UP001239445"/>
    </source>
</evidence>
<protein>
    <submittedName>
        <fullName evidence="1">Uncharacterized protein</fullName>
    </submittedName>
</protein>
<dbReference type="Proteomes" id="UP001239445">
    <property type="component" value="Unassembled WGS sequence"/>
</dbReference>
<dbReference type="EMBL" id="MU839827">
    <property type="protein sequence ID" value="KAK1760128.1"/>
    <property type="molecule type" value="Genomic_DNA"/>
</dbReference>
<dbReference type="AlphaFoldDB" id="A0AAJ0BMV0"/>
<name>A0AAJ0BMV0_9PEZI</name>
<organism evidence="1 2">
    <name type="scientific">Echria macrotheca</name>
    <dbReference type="NCBI Taxonomy" id="438768"/>
    <lineage>
        <taxon>Eukaryota</taxon>
        <taxon>Fungi</taxon>
        <taxon>Dikarya</taxon>
        <taxon>Ascomycota</taxon>
        <taxon>Pezizomycotina</taxon>
        <taxon>Sordariomycetes</taxon>
        <taxon>Sordariomycetidae</taxon>
        <taxon>Sordariales</taxon>
        <taxon>Schizotheciaceae</taxon>
        <taxon>Echria</taxon>
    </lineage>
</organism>
<proteinExistence type="predicted"/>
<accession>A0AAJ0BMV0</accession>
<reference evidence="1" key="1">
    <citation type="submission" date="2023-06" db="EMBL/GenBank/DDBJ databases">
        <title>Genome-scale phylogeny and comparative genomics of the fungal order Sordariales.</title>
        <authorList>
            <consortium name="Lawrence Berkeley National Laboratory"/>
            <person name="Hensen N."/>
            <person name="Bonometti L."/>
            <person name="Westerberg I."/>
            <person name="Brannstrom I.O."/>
            <person name="Guillou S."/>
            <person name="Cros-Aarteil S."/>
            <person name="Calhoun S."/>
            <person name="Haridas S."/>
            <person name="Kuo A."/>
            <person name="Mondo S."/>
            <person name="Pangilinan J."/>
            <person name="Riley R."/>
            <person name="Labutti K."/>
            <person name="Andreopoulos B."/>
            <person name="Lipzen A."/>
            <person name="Chen C."/>
            <person name="Yanf M."/>
            <person name="Daum C."/>
            <person name="Ng V."/>
            <person name="Clum A."/>
            <person name="Steindorff A."/>
            <person name="Ohm R."/>
            <person name="Martin F."/>
            <person name="Silar P."/>
            <person name="Natvig D."/>
            <person name="Lalanne C."/>
            <person name="Gautier V."/>
            <person name="Ament-Velasquez S.L."/>
            <person name="Kruys A."/>
            <person name="Hutchinson M.I."/>
            <person name="Powell A.J."/>
            <person name="Barry K."/>
            <person name="Miller A.N."/>
            <person name="Grigoriev I.V."/>
            <person name="Debuchy R."/>
            <person name="Gladieux P."/>
            <person name="Thoren M.H."/>
            <person name="Johannesson H."/>
        </authorList>
    </citation>
    <scope>NUCLEOTIDE SEQUENCE</scope>
    <source>
        <strain evidence="1">PSN4</strain>
    </source>
</reference>
<comment type="caution">
    <text evidence="1">The sequence shown here is derived from an EMBL/GenBank/DDBJ whole genome shotgun (WGS) entry which is preliminary data.</text>
</comment>